<dbReference type="InterPro" id="IPR041679">
    <property type="entry name" value="DNA2/NAM7-like_C"/>
</dbReference>
<comment type="subcellular location">
    <subcellularLocation>
        <location evidence="2">Nucleus</location>
    </subcellularLocation>
</comment>
<dbReference type="InterPro" id="IPR027417">
    <property type="entry name" value="P-loop_NTPase"/>
</dbReference>
<evidence type="ECO:0000259" key="6">
    <source>
        <dbReference type="Pfam" id="PF16399"/>
    </source>
</evidence>
<reference evidence="9" key="1">
    <citation type="journal article" date="2023" name="Mol. Phylogenet. Evol.">
        <title>Genome-scale phylogeny and comparative genomics of the fungal order Sordariales.</title>
        <authorList>
            <person name="Hensen N."/>
            <person name="Bonometti L."/>
            <person name="Westerberg I."/>
            <person name="Brannstrom I.O."/>
            <person name="Guillou S."/>
            <person name="Cros-Aarteil S."/>
            <person name="Calhoun S."/>
            <person name="Haridas S."/>
            <person name="Kuo A."/>
            <person name="Mondo S."/>
            <person name="Pangilinan J."/>
            <person name="Riley R."/>
            <person name="LaButti K."/>
            <person name="Andreopoulos B."/>
            <person name="Lipzen A."/>
            <person name="Chen C."/>
            <person name="Yan M."/>
            <person name="Daum C."/>
            <person name="Ng V."/>
            <person name="Clum A."/>
            <person name="Steindorff A."/>
            <person name="Ohm R.A."/>
            <person name="Martin F."/>
            <person name="Silar P."/>
            <person name="Natvig D.O."/>
            <person name="Lalanne C."/>
            <person name="Gautier V."/>
            <person name="Ament-Velasquez S.L."/>
            <person name="Kruys A."/>
            <person name="Hutchinson M.I."/>
            <person name="Powell A.J."/>
            <person name="Barry K."/>
            <person name="Miller A.N."/>
            <person name="Grigoriev I.V."/>
            <person name="Debuchy R."/>
            <person name="Gladieux P."/>
            <person name="Hiltunen Thoren M."/>
            <person name="Johannesson H."/>
        </authorList>
    </citation>
    <scope>NUCLEOTIDE SEQUENCE</scope>
    <source>
        <strain evidence="9">CBS 508.74</strain>
    </source>
</reference>
<dbReference type="GO" id="GO:0005684">
    <property type="term" value="C:U2-type spliceosomal complex"/>
    <property type="evidence" value="ECO:0007669"/>
    <property type="project" value="UniProtKB-UniRule"/>
</dbReference>
<gene>
    <name evidence="9" type="ORF">N656DRAFT_827109</name>
</gene>
<keyword evidence="2" id="KW-0539">Nucleus</keyword>
<dbReference type="GO" id="GO:0003729">
    <property type="term" value="F:mRNA binding"/>
    <property type="evidence" value="ECO:0007669"/>
    <property type="project" value="TreeGrafter"/>
</dbReference>
<dbReference type="InterPro" id="IPR045055">
    <property type="entry name" value="DNA2/NAM7-like"/>
</dbReference>
<dbReference type="InterPro" id="IPR048967">
    <property type="entry name" value="Aquarius_insert"/>
</dbReference>
<keyword evidence="2" id="KW-0508">mRNA splicing</keyword>
<dbReference type="Pfam" id="PF21143">
    <property type="entry name" value="Aquarius_N_2nd"/>
    <property type="match status" value="1"/>
</dbReference>
<evidence type="ECO:0000259" key="5">
    <source>
        <dbReference type="Pfam" id="PF13087"/>
    </source>
</evidence>
<dbReference type="Pfam" id="PF13087">
    <property type="entry name" value="AAA_12"/>
    <property type="match status" value="1"/>
</dbReference>
<dbReference type="EMBL" id="MU853335">
    <property type="protein sequence ID" value="KAK4114992.1"/>
    <property type="molecule type" value="Genomic_DNA"/>
</dbReference>
<dbReference type="Gene3D" id="3.40.50.300">
    <property type="entry name" value="P-loop containing nucleotide triphosphate hydrolases"/>
    <property type="match status" value="2"/>
</dbReference>
<feature type="region of interest" description="Disordered" evidence="3">
    <location>
        <begin position="1"/>
        <end position="30"/>
    </location>
</feature>
<protein>
    <recommendedName>
        <fullName evidence="2">Pre-mRNA-splicing factor</fullName>
    </recommendedName>
</protein>
<evidence type="ECO:0000313" key="10">
    <source>
        <dbReference type="Proteomes" id="UP001302812"/>
    </source>
</evidence>
<feature type="compositionally biased region" description="Acidic residues" evidence="3">
    <location>
        <begin position="1365"/>
        <end position="1377"/>
    </location>
</feature>
<keyword evidence="1" id="KW-0347">Helicase</keyword>
<dbReference type="CDD" id="cd18808">
    <property type="entry name" value="SF1_C_Upf1"/>
    <property type="match status" value="1"/>
</dbReference>
<dbReference type="GO" id="GO:0045292">
    <property type="term" value="P:mRNA cis splicing, via spliceosome"/>
    <property type="evidence" value="ECO:0007669"/>
    <property type="project" value="UniProtKB-UniRule"/>
</dbReference>
<reference evidence="9" key="2">
    <citation type="submission" date="2023-05" db="EMBL/GenBank/DDBJ databases">
        <authorList>
            <consortium name="Lawrence Berkeley National Laboratory"/>
            <person name="Steindorff A."/>
            <person name="Hensen N."/>
            <person name="Bonometti L."/>
            <person name="Westerberg I."/>
            <person name="Brannstrom I.O."/>
            <person name="Guillou S."/>
            <person name="Cros-Aarteil S."/>
            <person name="Calhoun S."/>
            <person name="Haridas S."/>
            <person name="Kuo A."/>
            <person name="Mondo S."/>
            <person name="Pangilinan J."/>
            <person name="Riley R."/>
            <person name="Labutti K."/>
            <person name="Andreopoulos B."/>
            <person name="Lipzen A."/>
            <person name="Chen C."/>
            <person name="Yanf M."/>
            <person name="Daum C."/>
            <person name="Ng V."/>
            <person name="Clum A."/>
            <person name="Ohm R."/>
            <person name="Martin F."/>
            <person name="Silar P."/>
            <person name="Natvig D."/>
            <person name="Lalanne C."/>
            <person name="Gautier V."/>
            <person name="Ament-Velasquez S.L."/>
            <person name="Kruys A."/>
            <person name="Hutchinson M.I."/>
            <person name="Powell A.J."/>
            <person name="Barry K."/>
            <person name="Miller A.N."/>
            <person name="Grigoriev I.V."/>
            <person name="Debuchy R."/>
            <person name="Gladieux P."/>
            <person name="Thoren M.H."/>
            <person name="Johannesson H."/>
        </authorList>
    </citation>
    <scope>NUCLEOTIDE SEQUENCE</scope>
    <source>
        <strain evidence="9">CBS 508.74</strain>
    </source>
</reference>
<feature type="region of interest" description="Disordered" evidence="3">
    <location>
        <begin position="1350"/>
        <end position="1397"/>
    </location>
</feature>
<evidence type="ECO:0000256" key="3">
    <source>
        <dbReference type="SAM" id="MobiDB-lite"/>
    </source>
</evidence>
<dbReference type="Pfam" id="PF21144">
    <property type="entry name" value="Aquarius_N_3rd"/>
    <property type="match status" value="1"/>
</dbReference>
<dbReference type="InterPro" id="IPR026300">
    <property type="entry name" value="CWF11_fam"/>
</dbReference>
<dbReference type="SUPFAM" id="SSF52540">
    <property type="entry name" value="P-loop containing nucleoside triphosphate hydrolases"/>
    <property type="match status" value="1"/>
</dbReference>
<dbReference type="Proteomes" id="UP001302812">
    <property type="component" value="Unassembled WGS sequence"/>
</dbReference>
<feature type="domain" description="RNA helicase aquarius insertion" evidence="8">
    <location>
        <begin position="711"/>
        <end position="803"/>
    </location>
</feature>
<keyword evidence="1" id="KW-0547">Nucleotide-binding</keyword>
<dbReference type="GO" id="GO:0071013">
    <property type="term" value="C:catalytic step 2 spliceosome"/>
    <property type="evidence" value="ECO:0007669"/>
    <property type="project" value="TreeGrafter"/>
</dbReference>
<dbReference type="PANTHER" id="PTHR10887">
    <property type="entry name" value="DNA2/NAM7 HELICASE FAMILY"/>
    <property type="match status" value="1"/>
</dbReference>
<evidence type="ECO:0000259" key="7">
    <source>
        <dbReference type="Pfam" id="PF21143"/>
    </source>
</evidence>
<dbReference type="InterPro" id="IPR047187">
    <property type="entry name" value="SF1_C_Upf1"/>
</dbReference>
<feature type="domain" description="RNA helicase aquarius beta-barrel" evidence="7">
    <location>
        <begin position="500"/>
        <end position="663"/>
    </location>
</feature>
<keyword evidence="10" id="KW-1185">Reference proteome</keyword>
<comment type="similarity">
    <text evidence="2">Belongs to the CWF11 family.</text>
</comment>
<dbReference type="InterPro" id="IPR032174">
    <property type="entry name" value="Aquarius_N"/>
</dbReference>
<keyword evidence="2" id="KW-0507">mRNA processing</keyword>
<feature type="domain" description="DNA2/NAM7 helicase-like C-terminal" evidence="5">
    <location>
        <begin position="1122"/>
        <end position="1314"/>
    </location>
</feature>
<dbReference type="CDD" id="cd17935">
    <property type="entry name" value="EEXXQc_AQR"/>
    <property type="match status" value="1"/>
</dbReference>
<keyword evidence="1" id="KW-0067">ATP-binding</keyword>
<dbReference type="GeneID" id="89942625"/>
<dbReference type="GO" id="GO:0016787">
    <property type="term" value="F:hydrolase activity"/>
    <property type="evidence" value="ECO:0007669"/>
    <property type="project" value="UniProtKB-KW"/>
</dbReference>
<name>A0AAN6TIA4_9PEZI</name>
<comment type="subunit">
    <text evidence="2">Belongs to the 40S cdc5-associated complex (or cwf complex), a spliceosome sub-complex reminiscent of a late-stage spliceosome.</text>
</comment>
<dbReference type="InterPro" id="IPR048966">
    <property type="entry name" value="Aquarius_b-barrel"/>
</dbReference>
<evidence type="ECO:0000259" key="8">
    <source>
        <dbReference type="Pfam" id="PF21144"/>
    </source>
</evidence>
<comment type="function">
    <text evidence="2">Involved in mRNA splicing where it associates with cdc5 and the other cwf proteins as part of the spliceosome.</text>
</comment>
<dbReference type="InterPro" id="IPR041677">
    <property type="entry name" value="DNA2/NAM7_AAA_11"/>
</dbReference>
<organism evidence="9 10">
    <name type="scientific">Canariomyces notabilis</name>
    <dbReference type="NCBI Taxonomy" id="2074819"/>
    <lineage>
        <taxon>Eukaryota</taxon>
        <taxon>Fungi</taxon>
        <taxon>Dikarya</taxon>
        <taxon>Ascomycota</taxon>
        <taxon>Pezizomycotina</taxon>
        <taxon>Sordariomycetes</taxon>
        <taxon>Sordariomycetidae</taxon>
        <taxon>Sordariales</taxon>
        <taxon>Chaetomiaceae</taxon>
        <taxon>Canariomyces</taxon>
    </lineage>
</organism>
<dbReference type="PANTHER" id="PTHR10887:SF5">
    <property type="entry name" value="RNA HELICASE AQUARIUS"/>
    <property type="match status" value="1"/>
</dbReference>
<dbReference type="Pfam" id="PF16399">
    <property type="entry name" value="Aquarius_N_1st"/>
    <property type="match status" value="1"/>
</dbReference>
<comment type="caution">
    <text evidence="9">The sequence shown here is derived from an EMBL/GenBank/DDBJ whole genome shotgun (WGS) entry which is preliminary data.</text>
</comment>
<dbReference type="PIRSF" id="PIRSF038901">
    <property type="entry name" value="AQR_cwf11"/>
    <property type="match status" value="1"/>
</dbReference>
<evidence type="ECO:0000259" key="4">
    <source>
        <dbReference type="Pfam" id="PF13086"/>
    </source>
</evidence>
<dbReference type="Pfam" id="PF13086">
    <property type="entry name" value="AAA_11"/>
    <property type="match status" value="1"/>
</dbReference>
<proteinExistence type="inferred from homology"/>
<evidence type="ECO:0000256" key="2">
    <source>
        <dbReference type="PIRNR" id="PIRNR038901"/>
    </source>
</evidence>
<feature type="domain" description="RNA helicase aquarius N-terminal" evidence="6">
    <location>
        <begin position="34"/>
        <end position="421"/>
    </location>
</feature>
<feature type="region of interest" description="Disordered" evidence="3">
    <location>
        <begin position="1434"/>
        <end position="1500"/>
    </location>
</feature>
<feature type="domain" description="DNA2/NAM7 helicase helicase" evidence="4">
    <location>
        <begin position="815"/>
        <end position="1111"/>
    </location>
</feature>
<evidence type="ECO:0000313" key="9">
    <source>
        <dbReference type="EMBL" id="KAK4114992.1"/>
    </source>
</evidence>
<dbReference type="FunFam" id="3.40.50.300:FF:000507">
    <property type="entry name" value="Pre-mRNA-splicing factor"/>
    <property type="match status" value="1"/>
</dbReference>
<sequence length="1500" mass="169122">MPPAKRVKSSAASRSKAASSGRPTADDLEGENEFATLARQHWLKTPRRTAKVKVKNDVLKREIWDALEKENFPLKSILVLEGLQILESYLWPGYGENSSNYHVLLIVLIVNAKRRERLDTWDIFADWPAEFSDLFRRALSMTLDGSLSCAIRTHVLQFIIHAFQSLDCAIVRKECAPLVSISIWHNLSTSEKRDAILDSNHHLRKAWRASAKRYDAADDAAKARLRFERSWLYSSIMDFLALLYSSNAKQEHVLYCERFVEFLIDLQSQLPTRRYVNTLLQDLHLLPALTLSPMFNDEANGLLRDMTDLLSHYTHFTVDDQTGAQLSRTEAYDRHCAALAKLQRTALKHFKDKLTVLALSNYGSIDQRTELEGLLQALTDEELEHLSALLGLRTAYPESAKVPVDRRFFMEVLLSTFERRKTFQDAVRDLSILPTEETLFEVGLRRADHYDGSRPLALPKLNLQYLSVGDFLWRSMVLYRCESFYAIRQDIEDVLARLKPESRRVGQTTFSGFSRMALPIAKPTILEVVPPLVGDDKPSTVRAEVTIDLGRLSPHVRREWESLRPDDVLFLLSVDASKSKQTVNGGGSPSEAEKLGLVTVRAAEVIQVLDDKGRAIRDAQAYFEGHARSDSRKIQLRLDAEAYKEDTQNKRNVYDGINLLLRRSGRENNFKPVLESIRDLALSDVPLASWMHEVFLGYGDPAGATYKHLSNRLKKINFRDTFLDWQHLIESLPGKIIEPSDDASGSFGPPYVLETVDKPAEDAVSKPSKKRRRDAEPALIAEIETVKVSTYKPPNNGPYPVDAPKLNTVRFTPTQIEAIVSGTQPGLTVIVGPPGTGKTDVATQVINNIYHNFPEQKTLLIAHSNQALNQLFAKIVALDIDERHLLRLGHGEEELETEGSFSKHGRVESFLENRQRFLYEVNRLAASMGAPGAHGNSAETAGYFNSVYVEPAWAKFSDVVKAEDVSVEEIVRAFPFHTYFADAPQPLFPPDADRETVLEIANGCYRHISKIFSELADVLPFEILRRDRDKANYLLTNEARIIAMTSTHAAMKRGEIASLGFHYDNVVMEEAAQITEIENFIPLAMQKPKDGQMPLQRIVLCGDHYQNSPVIQGLAFRHYANLEQSLFSRLVRLGVPTINLDQQGRARPSISNLYRWRYPKLGDLPHTQTHEEFLTANAGFRYDYQFINVPDYRGKGETEPTPHFIQNLGEAEYAVAIYQYMRLLGYPAEKISILATYAGQRALIKDVLAHRCAKNPVFGLPRIVTTVDKYQGEQNDYIILSLTRTSRVGYLRDIRRLTVALSRARLGLYVLGRRSVFEACYELREAFELLLKRPDKLVLVTGELWPSRRRVSQQQQQQVKKADQGQEEANDEGDDAPDDGHKNDDGDDDDDGVGGDSGLQVVVMEGVEHLGQYVFEMTRTRIAQLRAERGLSGPEAEMVPVLDRVVENGEEGGEGEGDAEGDAEGEQDDGEEEGMAAAEEEEEGGGERVRPEGFEAEEEE</sequence>
<evidence type="ECO:0000256" key="1">
    <source>
        <dbReference type="ARBA" id="ARBA00022806"/>
    </source>
</evidence>
<feature type="compositionally biased region" description="Low complexity" evidence="3">
    <location>
        <begin position="9"/>
        <end position="23"/>
    </location>
</feature>
<accession>A0AAN6TIA4</accession>
<feature type="compositionally biased region" description="Acidic residues" evidence="3">
    <location>
        <begin position="1448"/>
        <end position="1484"/>
    </location>
</feature>
<dbReference type="RefSeq" id="XP_064672562.1">
    <property type="nucleotide sequence ID" value="XM_064818499.1"/>
</dbReference>
<keyword evidence="9" id="KW-0378">Hydrolase</keyword>
<dbReference type="GO" id="GO:0004386">
    <property type="term" value="F:helicase activity"/>
    <property type="evidence" value="ECO:0007669"/>
    <property type="project" value="InterPro"/>
</dbReference>